<reference evidence="5 6" key="1">
    <citation type="journal article" date="2007" name="Int. J. Syst. Evol. Microbiol.">
        <title>Paenibacillus ginsengarvi sp. nov., isolated from soil from ginseng cultivation.</title>
        <authorList>
            <person name="Yoon M.H."/>
            <person name="Ten L.N."/>
            <person name="Im W.T."/>
        </authorList>
    </citation>
    <scope>NUCLEOTIDE SEQUENCE [LARGE SCALE GENOMIC DNA]</scope>
    <source>
        <strain evidence="5 6">KCTC 13059</strain>
    </source>
</reference>
<feature type="chain" id="PRO_5017435526" evidence="3">
    <location>
        <begin position="24"/>
        <end position="260"/>
    </location>
</feature>
<feature type="compositionally biased region" description="Gly residues" evidence="1">
    <location>
        <begin position="235"/>
        <end position="252"/>
    </location>
</feature>
<evidence type="ECO:0000256" key="3">
    <source>
        <dbReference type="SAM" id="SignalP"/>
    </source>
</evidence>
<dbReference type="Gene3D" id="3.10.310.50">
    <property type="match status" value="1"/>
</dbReference>
<keyword evidence="6" id="KW-1185">Reference proteome</keyword>
<name>A0A3B0CT69_9BACL</name>
<dbReference type="InterPro" id="IPR007621">
    <property type="entry name" value="TPM_dom"/>
</dbReference>
<evidence type="ECO:0000313" key="5">
    <source>
        <dbReference type="EMBL" id="RKN86377.1"/>
    </source>
</evidence>
<keyword evidence="2" id="KW-0472">Membrane</keyword>
<feature type="domain" description="TPM" evidence="4">
    <location>
        <begin position="31"/>
        <end position="154"/>
    </location>
</feature>
<accession>A0A3B0CT69</accession>
<keyword evidence="2" id="KW-1133">Transmembrane helix</keyword>
<evidence type="ECO:0000259" key="4">
    <source>
        <dbReference type="Pfam" id="PF04536"/>
    </source>
</evidence>
<dbReference type="AlphaFoldDB" id="A0A3B0CT69"/>
<comment type="caution">
    <text evidence="5">The sequence shown here is derived from an EMBL/GenBank/DDBJ whole genome shotgun (WGS) entry which is preliminary data.</text>
</comment>
<evidence type="ECO:0000313" key="6">
    <source>
        <dbReference type="Proteomes" id="UP000282311"/>
    </source>
</evidence>
<dbReference type="Pfam" id="PF04536">
    <property type="entry name" value="TPM_phosphatase"/>
    <property type="match status" value="1"/>
</dbReference>
<keyword evidence="3" id="KW-0732">Signal</keyword>
<protein>
    <submittedName>
        <fullName evidence="5">TPM domain-containing protein</fullName>
    </submittedName>
</protein>
<dbReference type="Proteomes" id="UP000282311">
    <property type="component" value="Unassembled WGS sequence"/>
</dbReference>
<feature type="signal peptide" evidence="3">
    <location>
        <begin position="1"/>
        <end position="23"/>
    </location>
</feature>
<organism evidence="5 6">
    <name type="scientific">Paenibacillus ginsengarvi</name>
    <dbReference type="NCBI Taxonomy" id="400777"/>
    <lineage>
        <taxon>Bacteria</taxon>
        <taxon>Bacillati</taxon>
        <taxon>Bacillota</taxon>
        <taxon>Bacilli</taxon>
        <taxon>Bacillales</taxon>
        <taxon>Paenibacillaceae</taxon>
        <taxon>Paenibacillus</taxon>
    </lineage>
</organism>
<gene>
    <name evidence="5" type="ORF">D7M11_03400</name>
</gene>
<feature type="transmembrane region" description="Helical" evidence="2">
    <location>
        <begin position="171"/>
        <end position="190"/>
    </location>
</feature>
<dbReference type="OrthoDB" id="9806054at2"/>
<evidence type="ECO:0000256" key="2">
    <source>
        <dbReference type="SAM" id="Phobius"/>
    </source>
</evidence>
<feature type="region of interest" description="Disordered" evidence="1">
    <location>
        <begin position="224"/>
        <end position="260"/>
    </location>
</feature>
<keyword evidence="2" id="KW-0812">Transmembrane</keyword>
<dbReference type="EMBL" id="RBAH01000002">
    <property type="protein sequence ID" value="RKN86377.1"/>
    <property type="molecule type" value="Genomic_DNA"/>
</dbReference>
<sequence length="260" mass="28660">MIRLFIVLAVLLAAAFGANSAMAAKESKQLIYDDAKLLSPEQYGELNAMANRLGAKRETDIIIVTSKNDGNVDVIKMTQDFYDEHALGYDKPHGNAVILMMDMKNREVYLAGFYKAKELLDDARLKKIRTRISPDLTSGDYQLAFKTYIQTAYDYMGYRAGVNPDNLLFNIWFQLIVSLVIGGVIVWIMVRNSGGRITINRQTYEDSRTSGVLERHDQYLNTTITKQKIEKNNGRGSGGGGGGGGTTGGGHSHSGSRGSF</sequence>
<proteinExistence type="predicted"/>
<evidence type="ECO:0000256" key="1">
    <source>
        <dbReference type="SAM" id="MobiDB-lite"/>
    </source>
</evidence>